<evidence type="ECO:0000313" key="1">
    <source>
        <dbReference type="EMBL" id="QJA77454.1"/>
    </source>
</evidence>
<dbReference type="EMBL" id="MT142283">
    <property type="protein sequence ID" value="QJA77454.1"/>
    <property type="molecule type" value="Genomic_DNA"/>
</dbReference>
<gene>
    <name evidence="1" type="ORF">MM415A01302_0029</name>
</gene>
<reference evidence="1" key="1">
    <citation type="submission" date="2020-03" db="EMBL/GenBank/DDBJ databases">
        <title>The deep terrestrial virosphere.</title>
        <authorList>
            <person name="Holmfeldt K."/>
            <person name="Nilsson E."/>
            <person name="Simone D."/>
            <person name="Lopez-Fernandez M."/>
            <person name="Wu X."/>
            <person name="de Brujin I."/>
            <person name="Lundin D."/>
            <person name="Andersson A."/>
            <person name="Bertilsson S."/>
            <person name="Dopson M."/>
        </authorList>
    </citation>
    <scope>NUCLEOTIDE SEQUENCE</scope>
    <source>
        <strain evidence="1">MM415A01302</strain>
    </source>
</reference>
<dbReference type="AlphaFoldDB" id="A0A6M3K5K1"/>
<accession>A0A6M3K5K1</accession>
<sequence>MDNLLGIPCRYWPYVICQEHNCRDCNIRKEYEQTKLDADIHRNTVVST</sequence>
<name>A0A6M3K5K1_9ZZZZ</name>
<protein>
    <submittedName>
        <fullName evidence="1">Uncharacterized protein</fullName>
    </submittedName>
</protein>
<organism evidence="1">
    <name type="scientific">viral metagenome</name>
    <dbReference type="NCBI Taxonomy" id="1070528"/>
    <lineage>
        <taxon>unclassified sequences</taxon>
        <taxon>metagenomes</taxon>
        <taxon>organismal metagenomes</taxon>
    </lineage>
</organism>
<proteinExistence type="predicted"/>